<feature type="domain" description="Ribosome maturation factor RimP C-terminal" evidence="5">
    <location>
        <begin position="86"/>
        <end position="156"/>
    </location>
</feature>
<dbReference type="GO" id="GO:0000028">
    <property type="term" value="P:ribosomal small subunit assembly"/>
    <property type="evidence" value="ECO:0007669"/>
    <property type="project" value="TreeGrafter"/>
</dbReference>
<dbReference type="InterPro" id="IPR035956">
    <property type="entry name" value="RimP_N_sf"/>
</dbReference>
<keyword evidence="2 3" id="KW-0690">Ribosome biogenesis</keyword>
<dbReference type="InterPro" id="IPR028989">
    <property type="entry name" value="RimP_N"/>
</dbReference>
<evidence type="ECO:0000256" key="2">
    <source>
        <dbReference type="ARBA" id="ARBA00022517"/>
    </source>
</evidence>
<dbReference type="InterPro" id="IPR003728">
    <property type="entry name" value="Ribosome_maturation_RimP"/>
</dbReference>
<evidence type="ECO:0000256" key="3">
    <source>
        <dbReference type="HAMAP-Rule" id="MF_01077"/>
    </source>
</evidence>
<dbReference type="EMBL" id="FQYN01000009">
    <property type="protein sequence ID" value="SHJ70294.1"/>
    <property type="molecule type" value="Genomic_DNA"/>
</dbReference>
<gene>
    <name evidence="3" type="primary">rimP</name>
    <name evidence="6" type="ORF">SAMN02745146_3752</name>
</gene>
<keyword evidence="1 3" id="KW-0963">Cytoplasm</keyword>
<dbReference type="PANTHER" id="PTHR33867">
    <property type="entry name" value="RIBOSOME MATURATION FACTOR RIMP"/>
    <property type="match status" value="1"/>
</dbReference>
<dbReference type="RefSeq" id="WP_200799942.1">
    <property type="nucleotide sequence ID" value="NZ_FQYN01000009.1"/>
</dbReference>
<dbReference type="Proteomes" id="UP000184418">
    <property type="component" value="Unassembled WGS sequence"/>
</dbReference>
<dbReference type="Gene3D" id="3.30.300.70">
    <property type="entry name" value="RimP-like superfamily, N-terminal"/>
    <property type="match status" value="1"/>
</dbReference>
<name>A0A1M6LGE1_9BACT</name>
<dbReference type="Pfam" id="PF17384">
    <property type="entry name" value="DUF150_C"/>
    <property type="match status" value="1"/>
</dbReference>
<dbReference type="PANTHER" id="PTHR33867:SF1">
    <property type="entry name" value="RIBOSOME MATURATION FACTOR RIMP"/>
    <property type="match status" value="1"/>
</dbReference>
<protein>
    <recommendedName>
        <fullName evidence="3">Ribosome maturation factor RimP</fullName>
    </recommendedName>
</protein>
<dbReference type="SUPFAM" id="SSF75420">
    <property type="entry name" value="YhbC-like, N-terminal domain"/>
    <property type="match status" value="1"/>
</dbReference>
<dbReference type="GO" id="GO:0006412">
    <property type="term" value="P:translation"/>
    <property type="evidence" value="ECO:0007669"/>
    <property type="project" value="TreeGrafter"/>
</dbReference>
<dbReference type="GO" id="GO:0005829">
    <property type="term" value="C:cytosol"/>
    <property type="evidence" value="ECO:0007669"/>
    <property type="project" value="TreeGrafter"/>
</dbReference>
<sequence length="157" mass="17243">MKFDRARLAEMLQDSITDLSVFVIDLTISDSAVRPKVTVILDGEDGLGIDLCVKVSRRLAHRIDEAYGEEASYTLEVTSPGADQPLSDPRQYARHVGRTLKLNLADGTEKTGIMEAVEAEGIQLAEEVKVKTKKSMLPAVLVPFADIKEARVVISFK</sequence>
<organism evidence="6 7">
    <name type="scientific">Hymenobacter daecheongensis DSM 21074</name>
    <dbReference type="NCBI Taxonomy" id="1121955"/>
    <lineage>
        <taxon>Bacteria</taxon>
        <taxon>Pseudomonadati</taxon>
        <taxon>Bacteroidota</taxon>
        <taxon>Cytophagia</taxon>
        <taxon>Cytophagales</taxon>
        <taxon>Hymenobacteraceae</taxon>
        <taxon>Hymenobacter</taxon>
    </lineage>
</organism>
<dbReference type="STRING" id="1121955.SAMN02745146_3752"/>
<accession>A0A1M6LGE1</accession>
<evidence type="ECO:0000256" key="1">
    <source>
        <dbReference type="ARBA" id="ARBA00022490"/>
    </source>
</evidence>
<dbReference type="InterPro" id="IPR028998">
    <property type="entry name" value="RimP_C"/>
</dbReference>
<keyword evidence="7" id="KW-1185">Reference proteome</keyword>
<evidence type="ECO:0000313" key="6">
    <source>
        <dbReference type="EMBL" id="SHJ70294.1"/>
    </source>
</evidence>
<comment type="subcellular location">
    <subcellularLocation>
        <location evidence="3">Cytoplasm</location>
    </subcellularLocation>
</comment>
<dbReference type="CDD" id="cd01734">
    <property type="entry name" value="YlxS_C"/>
    <property type="match status" value="1"/>
</dbReference>
<evidence type="ECO:0000313" key="7">
    <source>
        <dbReference type="Proteomes" id="UP000184418"/>
    </source>
</evidence>
<dbReference type="Pfam" id="PF02576">
    <property type="entry name" value="RimP_N"/>
    <property type="match status" value="1"/>
</dbReference>
<reference evidence="6 7" key="1">
    <citation type="submission" date="2016-11" db="EMBL/GenBank/DDBJ databases">
        <authorList>
            <person name="Jaros S."/>
            <person name="Januszkiewicz K."/>
            <person name="Wedrychowicz H."/>
        </authorList>
    </citation>
    <scope>NUCLEOTIDE SEQUENCE [LARGE SCALE GENOMIC DNA]</scope>
    <source>
        <strain evidence="6 7">DSM 21074</strain>
    </source>
</reference>
<proteinExistence type="inferred from homology"/>
<feature type="domain" description="Ribosome maturation factor RimP N-terminal" evidence="4">
    <location>
        <begin position="12"/>
        <end position="83"/>
    </location>
</feature>
<comment type="function">
    <text evidence="3">Required for maturation of 30S ribosomal subunits.</text>
</comment>
<dbReference type="AlphaFoldDB" id="A0A1M6LGE1"/>
<evidence type="ECO:0000259" key="4">
    <source>
        <dbReference type="Pfam" id="PF02576"/>
    </source>
</evidence>
<comment type="similarity">
    <text evidence="3">Belongs to the RimP family.</text>
</comment>
<dbReference type="HAMAP" id="MF_01077">
    <property type="entry name" value="RimP"/>
    <property type="match status" value="1"/>
</dbReference>
<evidence type="ECO:0000259" key="5">
    <source>
        <dbReference type="Pfam" id="PF17384"/>
    </source>
</evidence>